<dbReference type="Proteomes" id="UP000002748">
    <property type="component" value="Unassembled WGS sequence"/>
</dbReference>
<name>J6F621_TRIAS</name>
<dbReference type="InterPro" id="IPR006813">
    <property type="entry name" value="Glyco_trans_17"/>
</dbReference>
<dbReference type="VEuPathDB" id="FungiDB:A1Q1_08132"/>
<dbReference type="Pfam" id="PF04724">
    <property type="entry name" value="Glyco_transf_17"/>
    <property type="match status" value="1"/>
</dbReference>
<dbReference type="GO" id="GO:0003830">
    <property type="term" value="F:beta-1,4-mannosylglycoprotein 4-beta-N-acetylglucosaminyltransferase activity"/>
    <property type="evidence" value="ECO:0007669"/>
    <property type="project" value="InterPro"/>
</dbReference>
<dbReference type="KEGG" id="tasa:A1Q1_08132"/>
<proteinExistence type="predicted"/>
<gene>
    <name evidence="1" type="ORF">A1Q1_08132</name>
</gene>
<dbReference type="OrthoDB" id="6474464at2759"/>
<dbReference type="HOGENOM" id="CLU_038606_0_0_1"/>
<dbReference type="GO" id="GO:0006044">
    <property type="term" value="P:N-acetylglucosamine metabolic process"/>
    <property type="evidence" value="ECO:0007669"/>
    <property type="project" value="TreeGrafter"/>
</dbReference>
<protein>
    <submittedName>
        <fullName evidence="1">Beta-1,4-mannosyl-glycoprotein</fullName>
    </submittedName>
</protein>
<evidence type="ECO:0000313" key="1">
    <source>
        <dbReference type="EMBL" id="EJT50757.1"/>
    </source>
</evidence>
<dbReference type="PANTHER" id="PTHR12224:SF0">
    <property type="entry name" value="BETA-1,4-MANNOSYL-GLYCOPROTEIN 4-BETA-N-ACETYLGLUCOSAMINYLTRANSFERASE"/>
    <property type="match status" value="1"/>
</dbReference>
<dbReference type="AlphaFoldDB" id="J6F621"/>
<dbReference type="EMBL" id="ALBS01000093">
    <property type="protein sequence ID" value="EJT50757.1"/>
    <property type="molecule type" value="Genomic_DNA"/>
</dbReference>
<accession>J6F621</accession>
<comment type="caution">
    <text evidence="1">The sequence shown here is derived from an EMBL/GenBank/DDBJ whole genome shotgun (WGS) entry which is preliminary data.</text>
</comment>
<dbReference type="GO" id="GO:0016020">
    <property type="term" value="C:membrane"/>
    <property type="evidence" value="ECO:0007669"/>
    <property type="project" value="InterPro"/>
</dbReference>
<dbReference type="RefSeq" id="XP_014181754.1">
    <property type="nucleotide sequence ID" value="XM_014326279.1"/>
</dbReference>
<evidence type="ECO:0000313" key="2">
    <source>
        <dbReference type="Proteomes" id="UP000002748"/>
    </source>
</evidence>
<organism evidence="1 2">
    <name type="scientific">Trichosporon asahii var. asahii (strain ATCC 90039 / CBS 2479 / JCM 2466 / KCTC 7840 / NBRC 103889/ NCYC 2677 / UAMH 7654)</name>
    <name type="common">Yeast</name>
    <dbReference type="NCBI Taxonomy" id="1186058"/>
    <lineage>
        <taxon>Eukaryota</taxon>
        <taxon>Fungi</taxon>
        <taxon>Dikarya</taxon>
        <taxon>Basidiomycota</taxon>
        <taxon>Agaricomycotina</taxon>
        <taxon>Tremellomycetes</taxon>
        <taxon>Trichosporonales</taxon>
        <taxon>Trichosporonaceae</taxon>
        <taxon>Trichosporon</taxon>
    </lineage>
</organism>
<dbReference type="GeneID" id="25991644"/>
<dbReference type="PANTHER" id="PTHR12224">
    <property type="entry name" value="BETA-1,4-MANNOSYL-GLYCOPROTEIN BETA-1,4-N-ACETYLGLUCOSAMINYL-TRANSFERASE"/>
    <property type="match status" value="1"/>
</dbReference>
<reference evidence="1 2" key="1">
    <citation type="journal article" date="2012" name="Eukaryot. Cell">
        <title>Draft genome sequence of CBS 2479, the standard type strain of Trichosporon asahii.</title>
        <authorList>
            <person name="Yang R.Y."/>
            <person name="Li H.T."/>
            <person name="Zhu H."/>
            <person name="Zhou G.P."/>
            <person name="Wang M."/>
            <person name="Wang L."/>
        </authorList>
    </citation>
    <scope>NUCLEOTIDE SEQUENCE [LARGE SCALE GENOMIC DNA]</scope>
    <source>
        <strain evidence="2">ATCC 90039 / CBS 2479 / JCM 2466 / KCTC 7840 / NCYC 2677 / UAMH 7654</strain>
    </source>
</reference>
<sequence length="354" mass="41142">MALSRQHRRFLFLFLFVVVVSVLTFWSRLALAWRDFGYLTRPLWDHPERPFTVVPHYPRSTLSSSEWCSLHGWKPRTSTPKVFDAVIFSVEIDLLQLRLRELYDVVDGFVILESDRTFTGLPKNTTFADNKHLFDWASDKIHYAFHEGHELKPGEHPFDQEAQMRTSMNAALERAGVRQGDLVLMSDVDELPRASTLELLKTCDYGDVIHLQLANYVYSFEFLLDHDSWRASVRRHPSTGYSHGRVSETLLGDAGWHCSFCFRHIADFQFKMQAYSHADRSRAELLGEERIQKVICDGTDIFDMLPEAYSWSELARKMAPMQRTNSAMDVPRLLKEKPEQYRYLLPGGCEREKA</sequence>